<keyword evidence="2" id="KW-1185">Reference proteome</keyword>
<name>A0ABU8YIV0_9CYAN</name>
<sequence>MADGDIFRNGLGYYKKLYESLCEGKASIDECTRMAISALKQDLQKKGNLPIVVAQQMGERLSQVIDIAGGNNSVDWGIANREIEKILQVDGRHDVKELILCAGKSFLHELRYDNDRGLTANSISEAILGQYMTTVLESGFHGRIPLTDEHLGGMNDRTLKQLIQEIQPAVVSAIGNWANKANIDGSVTKLRLPPRRQVNPVDMDEDLC</sequence>
<accession>A0ABU8YIV0</accession>
<dbReference type="EMBL" id="JBBLXS010000042">
    <property type="protein sequence ID" value="MEK0184280.1"/>
    <property type="molecule type" value="Genomic_DNA"/>
</dbReference>
<dbReference type="RefSeq" id="WP_340522569.1">
    <property type="nucleotide sequence ID" value="NZ_JBBLXS010000042.1"/>
</dbReference>
<proteinExistence type="predicted"/>
<protein>
    <submittedName>
        <fullName evidence="1">Uncharacterized protein</fullName>
    </submittedName>
</protein>
<organism evidence="1 2">
    <name type="scientific">Microcoleus anatoxicus PTRS2</name>
    <dbReference type="NCBI Taxonomy" id="2705321"/>
    <lineage>
        <taxon>Bacteria</taxon>
        <taxon>Bacillati</taxon>
        <taxon>Cyanobacteriota</taxon>
        <taxon>Cyanophyceae</taxon>
        <taxon>Oscillatoriophycideae</taxon>
        <taxon>Oscillatoriales</taxon>
        <taxon>Microcoleaceae</taxon>
        <taxon>Microcoleus</taxon>
        <taxon>Microcoleus anatoxicus</taxon>
    </lineage>
</organism>
<dbReference type="Proteomes" id="UP001384579">
    <property type="component" value="Unassembled WGS sequence"/>
</dbReference>
<comment type="caution">
    <text evidence="1">The sequence shown here is derived from an EMBL/GenBank/DDBJ whole genome shotgun (WGS) entry which is preliminary data.</text>
</comment>
<gene>
    <name evidence="1" type="ORF">WMG39_05380</name>
</gene>
<evidence type="ECO:0000313" key="1">
    <source>
        <dbReference type="EMBL" id="MEK0184280.1"/>
    </source>
</evidence>
<evidence type="ECO:0000313" key="2">
    <source>
        <dbReference type="Proteomes" id="UP001384579"/>
    </source>
</evidence>
<reference evidence="1 2" key="1">
    <citation type="journal article" date="2020" name="Harmful Algae">
        <title>Molecular and morphological characterization of a novel dihydroanatoxin-a producing Microcoleus species (cyanobacteria) from the Russian River, California, USA.</title>
        <authorList>
            <person name="Conklin K.Y."/>
            <person name="Stancheva R."/>
            <person name="Otten T.G."/>
            <person name="Fadness R."/>
            <person name="Boyer G.L."/>
            <person name="Read B."/>
            <person name="Zhang X."/>
            <person name="Sheath R.G."/>
        </authorList>
    </citation>
    <scope>NUCLEOTIDE SEQUENCE [LARGE SCALE GENOMIC DNA]</scope>
    <source>
        <strain evidence="1 2">PTRS2</strain>
    </source>
</reference>